<dbReference type="KEGG" id="kan:IMCC3317_45380"/>
<dbReference type="GO" id="GO:0000155">
    <property type="term" value="F:phosphorelay sensor kinase activity"/>
    <property type="evidence" value="ECO:0007669"/>
    <property type="project" value="InterPro"/>
</dbReference>
<evidence type="ECO:0000256" key="1">
    <source>
        <dbReference type="SAM" id="Phobius"/>
    </source>
</evidence>
<dbReference type="Proteomes" id="UP000464657">
    <property type="component" value="Chromosome"/>
</dbReference>
<evidence type="ECO:0000313" key="3">
    <source>
        <dbReference type="EMBL" id="QHI39137.1"/>
    </source>
</evidence>
<name>A0A7L4ZRK4_9FLAO</name>
<gene>
    <name evidence="3" type="primary">ypdA_11</name>
    <name evidence="3" type="ORF">IMCC3317_45380</name>
</gene>
<reference evidence="3 4" key="1">
    <citation type="journal article" date="2013" name="Int. J. Syst. Evol. Microbiol.">
        <title>Kordia antarctica sp. nov., isolated from Antarctic seawater.</title>
        <authorList>
            <person name="Baek K."/>
            <person name="Choi A."/>
            <person name="Kang I."/>
            <person name="Lee K."/>
            <person name="Cho J.C."/>
        </authorList>
    </citation>
    <scope>NUCLEOTIDE SEQUENCE [LARGE SCALE GENOMIC DNA]</scope>
    <source>
        <strain evidence="3 4">IMCC3317</strain>
    </source>
</reference>
<dbReference type="InterPro" id="IPR050640">
    <property type="entry name" value="Bact_2-comp_sensor_kinase"/>
</dbReference>
<feature type="transmembrane region" description="Helical" evidence="1">
    <location>
        <begin position="120"/>
        <end position="142"/>
    </location>
</feature>
<keyword evidence="3" id="KW-0808">Transferase</keyword>
<accession>A0A7L4ZRK4</accession>
<feature type="transmembrane region" description="Helical" evidence="1">
    <location>
        <begin position="15"/>
        <end position="37"/>
    </location>
</feature>
<feature type="transmembrane region" description="Helical" evidence="1">
    <location>
        <begin position="49"/>
        <end position="71"/>
    </location>
</feature>
<evidence type="ECO:0000259" key="2">
    <source>
        <dbReference type="Pfam" id="PF06580"/>
    </source>
</evidence>
<feature type="transmembrane region" description="Helical" evidence="1">
    <location>
        <begin position="230"/>
        <end position="256"/>
    </location>
</feature>
<feature type="transmembrane region" description="Helical" evidence="1">
    <location>
        <begin position="198"/>
        <end position="218"/>
    </location>
</feature>
<evidence type="ECO:0000313" key="4">
    <source>
        <dbReference type="Proteomes" id="UP000464657"/>
    </source>
</evidence>
<keyword evidence="3" id="KW-0418">Kinase</keyword>
<keyword evidence="1" id="KW-0472">Membrane</keyword>
<dbReference type="AlphaFoldDB" id="A0A7L4ZRK4"/>
<feature type="transmembrane region" description="Helical" evidence="1">
    <location>
        <begin position="276"/>
        <end position="296"/>
    </location>
</feature>
<dbReference type="InterPro" id="IPR010559">
    <property type="entry name" value="Sig_transdc_His_kin_internal"/>
</dbReference>
<feature type="transmembrane region" description="Helical" evidence="1">
    <location>
        <begin position="163"/>
        <end position="186"/>
    </location>
</feature>
<dbReference type="PANTHER" id="PTHR34220">
    <property type="entry name" value="SENSOR HISTIDINE KINASE YPDA"/>
    <property type="match status" value="1"/>
</dbReference>
<organism evidence="3 4">
    <name type="scientific">Kordia antarctica</name>
    <dbReference type="NCBI Taxonomy" id="1218801"/>
    <lineage>
        <taxon>Bacteria</taxon>
        <taxon>Pseudomonadati</taxon>
        <taxon>Bacteroidota</taxon>
        <taxon>Flavobacteriia</taxon>
        <taxon>Flavobacteriales</taxon>
        <taxon>Flavobacteriaceae</taxon>
        <taxon>Kordia</taxon>
    </lineage>
</organism>
<dbReference type="EC" id="2.7.13.3" evidence="3"/>
<feature type="domain" description="Signal transduction histidine kinase internal region" evidence="2">
    <location>
        <begin position="318"/>
        <end position="395"/>
    </location>
</feature>
<dbReference type="Pfam" id="PF06580">
    <property type="entry name" value="His_kinase"/>
    <property type="match status" value="1"/>
</dbReference>
<dbReference type="PANTHER" id="PTHR34220:SF7">
    <property type="entry name" value="SENSOR HISTIDINE KINASE YPDA"/>
    <property type="match status" value="1"/>
</dbReference>
<dbReference type="GO" id="GO:0016020">
    <property type="term" value="C:membrane"/>
    <property type="evidence" value="ECO:0007669"/>
    <property type="project" value="InterPro"/>
</dbReference>
<sequence>MMNTKTIVQILKKTILSLSLVLIVIFIYGITMIGFPAMGETTEKIISNLIEISLFVGPYLFFTILTFYSIDNWMVQKGNTNKTLMYLFSTILIPAIVTGISVVILLLIKKGNLSFTHAGYVIILNTVVGAGIALFFSIIHYLKYKFKTKFNNQDKIVWKRVSVYKKVFLYALGLSAMYMIFLIPFFPRFGGFSFEGISVFYLRSIITAFICWHLVLLFNKLLEHKISFFALLGVTTMGTFIIMQFTMPLLSFITLLSNREYEAVMKIFNFKRELTYIGADSLYVIFCVLFYQFLYFNQKRSVEQKAFKAQIGKQTEKYESLRRQLSPHFLFNNINVLTSLIEENPQKAVRFSESLGDIYRHFLRQEDEDVVSLESALKFSKNYLELLKYRYEDAFHYTLPEKTKFICFIIPLALQQVIENTIKHNEVSNEMPLKITIRIQDDYLIVQNTKRLKKLTEVSKGTGIENIKSRYHFLTEKEVIIEETATLFTIKLPLLNLENS</sequence>
<protein>
    <submittedName>
        <fullName evidence="3">Sensor histidine kinase YpdA</fullName>
        <ecNumber evidence="3">2.7.13.3</ecNumber>
    </submittedName>
</protein>
<keyword evidence="1" id="KW-1133">Transmembrane helix</keyword>
<keyword evidence="1" id="KW-0812">Transmembrane</keyword>
<feature type="transmembrane region" description="Helical" evidence="1">
    <location>
        <begin position="83"/>
        <end position="108"/>
    </location>
</feature>
<keyword evidence="4" id="KW-1185">Reference proteome</keyword>
<dbReference type="EMBL" id="CP019288">
    <property type="protein sequence ID" value="QHI39137.1"/>
    <property type="molecule type" value="Genomic_DNA"/>
</dbReference>
<proteinExistence type="predicted"/>